<evidence type="ECO:0000313" key="2">
    <source>
        <dbReference type="EMBL" id="WVZ67158.1"/>
    </source>
</evidence>
<protein>
    <submittedName>
        <fullName evidence="2">Uncharacterized protein</fullName>
    </submittedName>
</protein>
<feature type="compositionally biased region" description="Low complexity" evidence="1">
    <location>
        <begin position="9"/>
        <end position="29"/>
    </location>
</feature>
<feature type="region of interest" description="Disordered" evidence="1">
    <location>
        <begin position="1"/>
        <end position="58"/>
    </location>
</feature>
<sequence length="175" mass="18927">MRSSTPAVATSSSFLARRSSARAAERSPAPQDTAPVDAAATGPARRRQALAPPADIARPAGRPALRVVAVPTINQDNGIPGTEPTETLLTFRSDEVLRPSNKNKRQVYFGQNLVCKDSLSGKGKERSSRLAIQFMFCRHSLLPMKPQPDSGLKLVTVFQFHVCAREVCLSCALNK</sequence>
<accession>A0AAQ3T5U4</accession>
<dbReference type="EMBL" id="CP144747">
    <property type="protein sequence ID" value="WVZ67158.1"/>
    <property type="molecule type" value="Genomic_DNA"/>
</dbReference>
<reference evidence="2 3" key="1">
    <citation type="submission" date="2024-02" db="EMBL/GenBank/DDBJ databases">
        <title>High-quality chromosome-scale genome assembly of Pensacola bahiagrass (Paspalum notatum Flugge var. saurae).</title>
        <authorList>
            <person name="Vega J.M."/>
            <person name="Podio M."/>
            <person name="Orjuela J."/>
            <person name="Siena L.A."/>
            <person name="Pessino S.C."/>
            <person name="Combes M.C."/>
            <person name="Mariac C."/>
            <person name="Albertini E."/>
            <person name="Pupilli F."/>
            <person name="Ortiz J.P.A."/>
            <person name="Leblanc O."/>
        </authorList>
    </citation>
    <scope>NUCLEOTIDE SEQUENCE [LARGE SCALE GENOMIC DNA]</scope>
    <source>
        <strain evidence="2">R1</strain>
        <tissue evidence="2">Leaf</tissue>
    </source>
</reference>
<keyword evidence="3" id="KW-1185">Reference proteome</keyword>
<organism evidence="2 3">
    <name type="scientific">Paspalum notatum var. saurae</name>
    <dbReference type="NCBI Taxonomy" id="547442"/>
    <lineage>
        <taxon>Eukaryota</taxon>
        <taxon>Viridiplantae</taxon>
        <taxon>Streptophyta</taxon>
        <taxon>Embryophyta</taxon>
        <taxon>Tracheophyta</taxon>
        <taxon>Spermatophyta</taxon>
        <taxon>Magnoliopsida</taxon>
        <taxon>Liliopsida</taxon>
        <taxon>Poales</taxon>
        <taxon>Poaceae</taxon>
        <taxon>PACMAD clade</taxon>
        <taxon>Panicoideae</taxon>
        <taxon>Andropogonodae</taxon>
        <taxon>Paspaleae</taxon>
        <taxon>Paspalinae</taxon>
        <taxon>Paspalum</taxon>
    </lineage>
</organism>
<evidence type="ECO:0000256" key="1">
    <source>
        <dbReference type="SAM" id="MobiDB-lite"/>
    </source>
</evidence>
<gene>
    <name evidence="2" type="ORF">U9M48_016278</name>
</gene>
<evidence type="ECO:0000313" key="3">
    <source>
        <dbReference type="Proteomes" id="UP001341281"/>
    </source>
</evidence>
<dbReference type="AlphaFoldDB" id="A0AAQ3T5U4"/>
<dbReference type="Proteomes" id="UP001341281">
    <property type="component" value="Chromosome 03"/>
</dbReference>
<proteinExistence type="predicted"/>
<name>A0AAQ3T5U4_PASNO</name>